<dbReference type="Proteomes" id="UP000186698">
    <property type="component" value="Chromosome 1L"/>
</dbReference>
<dbReference type="CTD" id="108698070"/>
<organism evidence="1 2">
    <name type="scientific">Xenopus laevis</name>
    <name type="common">African clawed frog</name>
    <dbReference type="NCBI Taxonomy" id="8355"/>
    <lineage>
        <taxon>Eukaryota</taxon>
        <taxon>Metazoa</taxon>
        <taxon>Chordata</taxon>
        <taxon>Craniata</taxon>
        <taxon>Vertebrata</taxon>
        <taxon>Euteleostomi</taxon>
        <taxon>Amphibia</taxon>
        <taxon>Batrachia</taxon>
        <taxon>Anura</taxon>
        <taxon>Pipoidea</taxon>
        <taxon>Pipidae</taxon>
        <taxon>Xenopodinae</taxon>
        <taxon>Xenopus</taxon>
        <taxon>Xenopus</taxon>
    </lineage>
</organism>
<dbReference type="PRINTS" id="PR00131">
    <property type="entry name" value="GLHYDRLASE1"/>
</dbReference>
<dbReference type="GO" id="GO:0004553">
    <property type="term" value="F:hydrolase activity, hydrolyzing O-glycosyl compounds"/>
    <property type="evidence" value="ECO:0007669"/>
    <property type="project" value="InterPro"/>
</dbReference>
<dbReference type="Pfam" id="PF00232">
    <property type="entry name" value="Glyco_hydro_1"/>
    <property type="match status" value="3"/>
</dbReference>
<dbReference type="PANTHER" id="PTHR10353">
    <property type="entry name" value="GLYCOSYL HYDROLASE"/>
    <property type="match status" value="1"/>
</dbReference>
<dbReference type="Gene3D" id="3.20.20.80">
    <property type="entry name" value="Glycosidases"/>
    <property type="match status" value="3"/>
</dbReference>
<dbReference type="AlphaFoldDB" id="A0A1L8HTK1"/>
<dbReference type="PANTHER" id="PTHR10353:SF68">
    <property type="entry name" value="BETA-KLOTHO"/>
    <property type="match status" value="1"/>
</dbReference>
<dbReference type="FunFam" id="3.20.20.80:FF:000238">
    <property type="entry name" value="Klotho beta"/>
    <property type="match status" value="1"/>
</dbReference>
<dbReference type="OrthoDB" id="65569at2759"/>
<evidence type="ECO:0000313" key="3">
    <source>
        <dbReference type="Xenbase" id="XB-GENE-6486260"/>
    </source>
</evidence>
<keyword evidence="1" id="KW-1185">Reference proteome</keyword>
<protein>
    <submittedName>
        <fullName evidence="2">Beta-klotho</fullName>
    </submittedName>
</protein>
<dbReference type="RefSeq" id="XP_018084662.1">
    <property type="nucleotide sequence ID" value="XM_018229173.2"/>
</dbReference>
<gene>
    <name evidence="2 3" type="primary">klb.L</name>
</gene>
<dbReference type="GO" id="GO:0005975">
    <property type="term" value="P:carbohydrate metabolic process"/>
    <property type="evidence" value="ECO:0007669"/>
    <property type="project" value="InterPro"/>
</dbReference>
<reference evidence="2" key="1">
    <citation type="submission" date="2025-08" db="UniProtKB">
        <authorList>
            <consortium name="RefSeq"/>
        </authorList>
    </citation>
    <scope>IDENTIFICATION</scope>
    <source>
        <strain evidence="2">J_2021</strain>
        <tissue evidence="2">Erythrocytes</tissue>
    </source>
</reference>
<dbReference type="OMA" id="RRKFWKA"/>
<dbReference type="Bgee" id="108698070">
    <property type="expression patterns" value="Expressed in intestine and 10 other cell types or tissues"/>
</dbReference>
<sequence length="1008" mass="115866">MGGLWQAGFLLLLPISFVCEVTGSPGEGRSVWGRNHSLHPTKQSQLFTYGTFPSDFMWGVGSSSLQMEGDHSNRGQSIWDTSLREPESWLEISSSNTQQQQPTDSTPGLAQTILPALQFLGVNFYHFSLSWPRLFPEGSGTPSDDGVRYYNNMINLLISKNVMPVITLYHWDLPAAIQERHGGWPNETVIHLFHDYAKFCFHRFGDRVKYWITMHNPYLIAWHGYGTGLHAPWKKSDMRVVSLVAHNLIKAHAMVWHTYNSHFRQLQKGFLSVTLGSHWVKPANSTIEQCQESIEAVLGWFAKPIHYDGDYPESLKTKHHSILPNFTEEEKAFVKGTSDFFALSFGSNNFNVSNNANSLNLRGILSWIKVEYDNPRILIMENGWFSDGPVRTEDTVIVYMMKKFINDVLQAIKHDSVNVFGYTAWSLADAFEWHNGYKLRRGLFYVDFHNKDKQMIPKSSAFYYQQVVQENGFPQVDSASEVFGQFPCDFNWGVTESVLKAESNPSSPQFIDRQLYVWNITGDGILHAVKGVKLKTRPAQCTDFTSIRKQITMLIRMKVTHYKFALNWSLILPKGDLSVINWGVLRYYRCVVEEAYLHGIKTMVMLYYPTHNSLNLPGPLLQNGGWLNKTITQAFADYAELCFREMGDLVKQWITVNEPSKLGQLYRSSNMSYQAVHNVLIAHAMAWHTYDKKYRSIQHGYVSVALHADWAEPANPFIKSHSEAAERFLDFNIAWLAEPIFGSGDYPVHMRQYINAKRQRGLSSSFLPHFTQEEKLLVKGSADFFALNHFTSWLVRHQPLIDFDQDIKPFTDVTCLHSPGKLAVVPSGMTKLLKWIKRNYGDTPIYITANGIDDHAPENDEIRIYYLQQYSRHLLQAYREENINLRGYYAFKLTDSAVPRYGFYSSTMKAKPSVDAYSAIISRNGFLLDPSYNKCVKTSSGAQCSFCEFLEQRKALIFFCCCLFSTTVLLLTVTITRKYKKRRRKLRAEKRKQLVFVLPRRKDSFSHY</sequence>
<dbReference type="PaxDb" id="8355-A0A1L8HTK1"/>
<dbReference type="KEGG" id="xla:108698070"/>
<dbReference type="Xenbase" id="XB-GENE-6486260">
    <property type="gene designation" value="klb.L"/>
</dbReference>
<evidence type="ECO:0000313" key="1">
    <source>
        <dbReference type="Proteomes" id="UP000186698"/>
    </source>
</evidence>
<dbReference type="AGR" id="Xenbase:XB-GENE-6486260"/>
<dbReference type="FunFam" id="3.20.20.80:FF:000042">
    <property type="entry name" value="Klotho"/>
    <property type="match status" value="1"/>
</dbReference>
<dbReference type="GeneID" id="108698070"/>
<dbReference type="InterPro" id="IPR017853">
    <property type="entry name" value="GH"/>
</dbReference>
<dbReference type="InterPro" id="IPR001360">
    <property type="entry name" value="Glyco_hydro_1"/>
</dbReference>
<name>A0A1L8HTK1_XENLA</name>
<dbReference type="STRING" id="8355.A0A1L8HTK1"/>
<accession>A0A1L8HTK1</accession>
<dbReference type="SUPFAM" id="SSF51445">
    <property type="entry name" value="(Trans)glycosidases"/>
    <property type="match status" value="2"/>
</dbReference>
<evidence type="ECO:0000313" key="2">
    <source>
        <dbReference type="RefSeq" id="XP_018084662.1"/>
    </source>
</evidence>
<proteinExistence type="predicted"/>